<evidence type="ECO:0000256" key="16">
    <source>
        <dbReference type="ARBA" id="ARBA00048017"/>
    </source>
</evidence>
<dbReference type="InterPro" id="IPR043145">
    <property type="entry name" value="Znf_ZZ_sf"/>
</dbReference>
<proteinExistence type="predicted"/>
<dbReference type="CDD" id="cd15557">
    <property type="entry name" value="PHD_CBP_p300"/>
    <property type="match status" value="1"/>
</dbReference>
<evidence type="ECO:0000313" key="24">
    <source>
        <dbReference type="EMBL" id="PAV63527.1"/>
    </source>
</evidence>
<feature type="compositionally biased region" description="Low complexity" evidence="19">
    <location>
        <begin position="1969"/>
        <end position="1984"/>
    </location>
</feature>
<dbReference type="GO" id="GO:0045944">
    <property type="term" value="P:positive regulation of transcription by RNA polymerase II"/>
    <property type="evidence" value="ECO:0007669"/>
    <property type="project" value="TreeGrafter"/>
</dbReference>
<dbReference type="Gene3D" id="3.30.60.90">
    <property type="match status" value="1"/>
</dbReference>
<dbReference type="InterPro" id="IPR013083">
    <property type="entry name" value="Znf_RING/FYVE/PHD"/>
</dbReference>
<dbReference type="InterPro" id="IPR001487">
    <property type="entry name" value="Bromodomain"/>
</dbReference>
<evidence type="ECO:0000256" key="13">
    <source>
        <dbReference type="ARBA" id="ARBA00023163"/>
    </source>
</evidence>
<dbReference type="Pfam" id="PF02135">
    <property type="entry name" value="zf-TAZ"/>
    <property type="match status" value="2"/>
</dbReference>
<feature type="compositionally biased region" description="Low complexity" evidence="19">
    <location>
        <begin position="449"/>
        <end position="458"/>
    </location>
</feature>
<feature type="compositionally biased region" description="Low complexity" evidence="19">
    <location>
        <begin position="2096"/>
        <end position="2105"/>
    </location>
</feature>
<evidence type="ECO:0000256" key="5">
    <source>
        <dbReference type="ARBA" id="ARBA00022723"/>
    </source>
</evidence>
<evidence type="ECO:0000259" key="22">
    <source>
        <dbReference type="PROSITE" id="PS50952"/>
    </source>
</evidence>
<feature type="compositionally biased region" description="Polar residues" evidence="19">
    <location>
        <begin position="2071"/>
        <end position="2080"/>
    </location>
</feature>
<evidence type="ECO:0000256" key="8">
    <source>
        <dbReference type="ARBA" id="ARBA00022833"/>
    </source>
</evidence>
<dbReference type="GO" id="GO:0140297">
    <property type="term" value="F:DNA-binding transcription factor binding"/>
    <property type="evidence" value="ECO:0007669"/>
    <property type="project" value="UniProtKB-ARBA"/>
</dbReference>
<feature type="domain" description="TAZ-type" evidence="21">
    <location>
        <begin position="1743"/>
        <end position="1824"/>
    </location>
</feature>
<dbReference type="CDD" id="cd02337">
    <property type="entry name" value="ZZ_CBP"/>
    <property type="match status" value="1"/>
</dbReference>
<evidence type="ECO:0000256" key="9">
    <source>
        <dbReference type="ARBA" id="ARBA00022853"/>
    </source>
</evidence>
<dbReference type="PANTHER" id="PTHR13808:SF1">
    <property type="entry name" value="HISTONE ACETYLTRANSFERASE"/>
    <property type="match status" value="1"/>
</dbReference>
<dbReference type="GO" id="GO:0031490">
    <property type="term" value="F:chromatin DNA binding"/>
    <property type="evidence" value="ECO:0007669"/>
    <property type="project" value="TreeGrafter"/>
</dbReference>
<dbReference type="InterPro" id="IPR010303">
    <property type="entry name" value="RING_CBP-p300"/>
</dbReference>
<feature type="compositionally biased region" description="Polar residues" evidence="19">
    <location>
        <begin position="840"/>
        <end position="872"/>
    </location>
</feature>
<feature type="compositionally biased region" description="Low complexity" evidence="19">
    <location>
        <begin position="2056"/>
        <end position="2069"/>
    </location>
</feature>
<dbReference type="GO" id="GO:0003713">
    <property type="term" value="F:transcription coactivator activity"/>
    <property type="evidence" value="ECO:0007669"/>
    <property type="project" value="TreeGrafter"/>
</dbReference>
<feature type="compositionally biased region" description="Basic and acidic residues" evidence="19">
    <location>
        <begin position="1"/>
        <end position="13"/>
    </location>
</feature>
<feature type="compositionally biased region" description="Low complexity" evidence="19">
    <location>
        <begin position="87"/>
        <end position="98"/>
    </location>
</feature>
<feature type="region of interest" description="Disordered" evidence="19">
    <location>
        <begin position="2179"/>
        <end position="2263"/>
    </location>
</feature>
<feature type="compositionally biased region" description="Polar residues" evidence="19">
    <location>
        <begin position="114"/>
        <end position="123"/>
    </location>
</feature>
<dbReference type="PANTHER" id="PTHR13808">
    <property type="entry name" value="CBP/P300-RELATED"/>
    <property type="match status" value="1"/>
</dbReference>
<feature type="compositionally biased region" description="Polar residues" evidence="19">
    <location>
        <begin position="145"/>
        <end position="175"/>
    </location>
</feature>
<evidence type="ECO:0000256" key="10">
    <source>
        <dbReference type="ARBA" id="ARBA00023015"/>
    </source>
</evidence>
<keyword evidence="12" id="KW-0010">Activator</keyword>
<dbReference type="InterPro" id="IPR000433">
    <property type="entry name" value="Znf_ZZ"/>
</dbReference>
<feature type="compositionally biased region" description="Polar residues" evidence="19">
    <location>
        <begin position="1903"/>
        <end position="1928"/>
    </location>
</feature>
<dbReference type="Pfam" id="PF00569">
    <property type="entry name" value="ZZ"/>
    <property type="match status" value="1"/>
</dbReference>
<feature type="compositionally biased region" description="Low complexity" evidence="19">
    <location>
        <begin position="1993"/>
        <end position="2009"/>
    </location>
</feature>
<protein>
    <recommendedName>
        <fullName evidence="2">histone acetyltransferase</fullName>
        <ecNumber evidence="2">2.3.1.48</ecNumber>
    </recommendedName>
</protein>
<feature type="compositionally biased region" description="Polar residues" evidence="19">
    <location>
        <begin position="947"/>
        <end position="966"/>
    </location>
</feature>
<keyword evidence="10" id="KW-0805">Transcription regulation</keyword>
<dbReference type="Pfam" id="PF00439">
    <property type="entry name" value="Bromodomain"/>
    <property type="match status" value="1"/>
</dbReference>
<dbReference type="SMART" id="SM00297">
    <property type="entry name" value="BROMO"/>
    <property type="match status" value="1"/>
</dbReference>
<dbReference type="Gene3D" id="2.10.110.40">
    <property type="match status" value="1"/>
</dbReference>
<evidence type="ECO:0000259" key="21">
    <source>
        <dbReference type="PROSITE" id="PS50134"/>
    </source>
</evidence>
<dbReference type="PROSITE" id="PS00633">
    <property type="entry name" value="BROMODOMAIN_1"/>
    <property type="match status" value="1"/>
</dbReference>
<dbReference type="STRING" id="2018661.A0A2A2JPD2"/>
<evidence type="ECO:0000256" key="3">
    <source>
        <dbReference type="ARBA" id="ARBA00022481"/>
    </source>
</evidence>
<dbReference type="PRINTS" id="PR00503">
    <property type="entry name" value="BROMODOMAIN"/>
</dbReference>
<feature type="compositionally biased region" description="Acidic residues" evidence="19">
    <location>
        <begin position="1555"/>
        <end position="1564"/>
    </location>
</feature>
<dbReference type="Gene3D" id="1.20.920.10">
    <property type="entry name" value="Bromodomain-like"/>
    <property type="match status" value="1"/>
</dbReference>
<feature type="region of interest" description="Disordered" evidence="19">
    <location>
        <begin position="929"/>
        <end position="1062"/>
    </location>
</feature>
<dbReference type="InterPro" id="IPR003101">
    <property type="entry name" value="KIX_dom"/>
</dbReference>
<evidence type="ECO:0000256" key="15">
    <source>
        <dbReference type="ARBA" id="ARBA00023315"/>
    </source>
</evidence>
<dbReference type="InterPro" id="IPR018359">
    <property type="entry name" value="Bromodomain_CS"/>
</dbReference>
<sequence>MDEPAVKKARLDSEFDSGDGLDGLSELEKMEPLPQAGSDAESTAPGTSKSQPMTNGSTAPPTQSVTSTQPLGMGGPQNQPPTSGNFGPSAVPPTSSSAGSGGSSVLQELLMNQGPATSTINSSPRPPPQQFGAPGSQQPPQPAFNTRSPMTSHSGPASMMSPPNSMAGPNQQVMGTQAGPMRPPGPGNMYPGVPDQGMGPQMTGPQGGPPQQYGAGPPMMGARPPPMGYPNQGYPPQQPGYPPPQGRGQPMQPGRGAMMNGAPPQMARGAMAGPPQRVMPPQMINGPGGGMMRHPMEQPSYPGAPFPGPHQPRPDQYSNYPMGRGQGNYVMMPQHGGPMMMPMDPNQNGPGMGRGPMQPQGGPGGQMMPNMTNGGGPNMPPNQMVPGQNAPPQMGQPPSMPPTGRGQQQQQPLVGGPNSGMMSGPGQPVQAPQQQQQPPMGQPQGGPPQGQAPGQMPPASSQQGPSSNQGLGGPPPGAQDPEKRKLIQQQLVLLLHAHKCQQREREQGGGADGPNGRCVCSLPHCSTMKDVLQHMTTCNNGRQCPYAHCASSRQIIAHWKNCNREDCPVCKPLKNIQNPPHGGPGQKGLGSTPGDLFTDMNTLLGPGSVGPGSVGPRSVDLGIPAFSSPPNAGGMGQGPPSQQHINLLEGYNPGAHQNPMSDFRQPNPPMRGQGGMIHPGAGNMGQPNLPPSMQRQPTDMHTLSFPAPEMPNVVKDWHQHVTKDLRNHLVGKLVKAIFPSPDPNAIYDQRIKDLITYARKVEKEMFESANDREEYYHLLAEKIYKIQKELQEKKNSRLVRPDGSGPGAGQPGTSQQHSGGSSLGSDLDNIMDVHMGIQSASSANQQPGQQNRPNMSAQGQHMQGQSNWGNNNMGEMHMQGQHNQGGFNQMGGQQANQNQPKFGTPSTQGQNNQSMVVVEWGGMKSANEELQTPQIKNEPSFDESHSRAPSNASAMSNGPTSSSSLPNGMPPRQASDAGEKRLNVKDEPMSDLTRSSTPSSSNGNNTQTASQASSAAASQSTSSLKQELTAPKKEAAAASAPKQPEVKREPTPPPGEDNVWSPDELRQFLRPVWDKLEQSEDAIPFRLPVDPHVLNIPDYFDIIKHPMDLQTIAQRLDQGQYRNPWAFCDDIWLMFDNAWLYNRKNSKVYKYCTKLSELFVVLMDPVMKEMGYCCSRKLSFTPLALFCYGANLCTIARDQPYYVYESSSTQYGVTVSERYTYCLKCFEGLPKEGISLSDNPGDTSNWAPKEKFQLTKNNIIDPEWFETCKYCHRKWHRICGLYDKKVFPEGFICDTCRREKNYPKGDNRFSAKKLPHNTLSKFLEDRVNGFIRNQLKAAADQYQVVIRTLCVQDKEVEVKPLMKAKYGPEGFPEKFPYRTKAVFAFEMIDGAEVCFFGLHVQEYGSNCKGPNARRVYIAYLDSVHFFQPRELRTDVYHEILLGYLDYVKRLGYTMAHIWACPPSEGDDYIFHCHPPEQKIPKPKRLQDWYKKMLEKGVLEKTVIEFKDIYKQARDDNLTTPMMLPYFEGDFWPNIIEDCIREANTEEAQRVKVEADEGDGEEDETGQGTEGGKKKSSKSKKNNLKKSNKMNKKKQGSLTGNEVADKLYSQFEKHKEVFFTIRLVTQQNQLSIQNQPIEDPDPLMPSEMMDGRDTFLTRARDEHWEFSSLRRAKYSTLCLCHALHESDSNKVDYTCNKCSGQAKWHCGTCDDFDLCDACYKLVQHEHKMEPIKSIIGDSGAESSTSNRFESIQRCIQSLVHACQCRDANCRRMSCHKMKRVVQHTKMCKKRVNASCPVCKQLIALCCYHAKHCSRDPCSVPFCMNIRQKLAEQKRSLARRADMMMRRRMEGLHSGFSVAAAGAAAAATSTSQSGASTPSVSTPPAYPNASAHPPSLQGHVKGGFSQPSHSSSMGHNQMGGPSTSMPNNQMGGHDMGQGQRYNMSSKPMMGSGRPGMGPGPMTGHQSGGQLQGQHGAGPAQQQQQQPPTMFGIRQGGPQQNQMGPMGMMQGQSGIGPNMGAGQRGQAPPPYGAGPGNNPNQRGGYSQMGGPNPNGPGGSQSQPMSGSMAPPMQRNPSFGQYTPDSHMPGPGSMGGMGGPQQQQQQQGMISTNDPALNSAIQKISQKLKTSKSSEERQTVFNDLKKSPALFSAFLKMKGVEAQQYTGGLGGADGGPMVMPQQGGGNPHMGGQGNPQQMGYYGNGPHPMQQGQQQMRGGPPQQQGQYMTQQQQQQQQQWARQQQMAAQSPMNQNAGQGGPMGQQPPHR</sequence>
<feature type="zinc finger region" description="TAZ-type" evidence="18">
    <location>
        <begin position="480"/>
        <end position="573"/>
    </location>
</feature>
<dbReference type="Pfam" id="PF06001">
    <property type="entry name" value="RING_CBP-p300"/>
    <property type="match status" value="1"/>
</dbReference>
<feature type="region of interest" description="Disordered" evidence="19">
    <location>
        <begin position="840"/>
        <end position="911"/>
    </location>
</feature>
<dbReference type="InterPro" id="IPR036427">
    <property type="entry name" value="Bromodomain-like_sf"/>
</dbReference>
<keyword evidence="7 18" id="KW-0863">Zinc-finger</keyword>
<dbReference type="GO" id="GO:0000123">
    <property type="term" value="C:histone acetyltransferase complex"/>
    <property type="evidence" value="ECO:0007669"/>
    <property type="project" value="TreeGrafter"/>
</dbReference>
<feature type="domain" description="KIX" evidence="22">
    <location>
        <begin position="712"/>
        <end position="791"/>
    </location>
</feature>
<dbReference type="PROSITE" id="PS51727">
    <property type="entry name" value="CBP_P300_HAT"/>
    <property type="match status" value="1"/>
</dbReference>
<dbReference type="PROSITE" id="PS50952">
    <property type="entry name" value="KIX"/>
    <property type="match status" value="1"/>
</dbReference>
<feature type="region of interest" description="Disordered" evidence="19">
    <location>
        <begin position="797"/>
        <end position="828"/>
    </location>
</feature>
<dbReference type="InterPro" id="IPR035898">
    <property type="entry name" value="TAZ_dom_sf"/>
</dbReference>
<dbReference type="InterPro" id="IPR038547">
    <property type="entry name" value="RING_CBP-p300_sf"/>
</dbReference>
<evidence type="ECO:0000256" key="14">
    <source>
        <dbReference type="ARBA" id="ARBA00023242"/>
    </source>
</evidence>
<dbReference type="SMART" id="SM00291">
    <property type="entry name" value="ZnF_ZZ"/>
    <property type="match status" value="1"/>
</dbReference>
<keyword evidence="3" id="KW-0488">Methylation</keyword>
<dbReference type="InterPro" id="IPR013178">
    <property type="entry name" value="Histone_AcTrfase_Rtt109/CBP"/>
</dbReference>
<gene>
    <name evidence="24" type="ORF">WR25_07690</name>
</gene>
<feature type="compositionally biased region" description="Low complexity" evidence="19">
    <location>
        <begin position="194"/>
        <end position="222"/>
    </location>
</feature>
<evidence type="ECO:0000256" key="17">
    <source>
        <dbReference type="PROSITE-ProRule" id="PRU00035"/>
    </source>
</evidence>
<keyword evidence="11 17" id="KW-0103">Bromodomain</keyword>
<organism evidence="24 25">
    <name type="scientific">Diploscapter pachys</name>
    <dbReference type="NCBI Taxonomy" id="2018661"/>
    <lineage>
        <taxon>Eukaryota</taxon>
        <taxon>Metazoa</taxon>
        <taxon>Ecdysozoa</taxon>
        <taxon>Nematoda</taxon>
        <taxon>Chromadorea</taxon>
        <taxon>Rhabditida</taxon>
        <taxon>Rhabditina</taxon>
        <taxon>Rhabditomorpha</taxon>
        <taxon>Rhabditoidea</taxon>
        <taxon>Rhabditidae</taxon>
        <taxon>Diploscapter</taxon>
    </lineage>
</organism>
<evidence type="ECO:0000259" key="20">
    <source>
        <dbReference type="PROSITE" id="PS50014"/>
    </source>
</evidence>
<feature type="compositionally biased region" description="Gly residues" evidence="19">
    <location>
        <begin position="2010"/>
        <end position="2020"/>
    </location>
</feature>
<feature type="domain" description="Bromo" evidence="20">
    <location>
        <begin position="1077"/>
        <end position="1149"/>
    </location>
</feature>
<feature type="compositionally biased region" description="Polar residues" evidence="19">
    <location>
        <begin position="459"/>
        <end position="469"/>
    </location>
</feature>
<feature type="compositionally biased region" description="Pro residues" evidence="19">
    <location>
        <begin position="236"/>
        <end position="245"/>
    </location>
</feature>
<dbReference type="GO" id="GO:0005634">
    <property type="term" value="C:nucleus"/>
    <property type="evidence" value="ECO:0007669"/>
    <property type="project" value="UniProtKB-SubCell"/>
</dbReference>
<keyword evidence="8 18" id="KW-0862">Zinc</keyword>
<dbReference type="SUPFAM" id="SSF47040">
    <property type="entry name" value="Kix domain of CBP (creb binding protein)"/>
    <property type="match status" value="1"/>
</dbReference>
<feature type="compositionally biased region" description="Low complexity" evidence="19">
    <location>
        <begin position="381"/>
        <end position="393"/>
    </location>
</feature>
<evidence type="ECO:0000256" key="1">
    <source>
        <dbReference type="ARBA" id="ARBA00004123"/>
    </source>
</evidence>
<feature type="compositionally biased region" description="Polar residues" evidence="19">
    <location>
        <begin position="40"/>
        <end position="86"/>
    </location>
</feature>
<evidence type="ECO:0000256" key="2">
    <source>
        <dbReference type="ARBA" id="ARBA00013184"/>
    </source>
</evidence>
<dbReference type="InterPro" id="IPR000197">
    <property type="entry name" value="Znf_TAZ"/>
</dbReference>
<feature type="compositionally biased region" description="Low complexity" evidence="19">
    <location>
        <begin position="990"/>
        <end position="1023"/>
    </location>
</feature>
<feature type="region of interest" description="Disordered" evidence="19">
    <location>
        <begin position="306"/>
        <end position="481"/>
    </location>
</feature>
<evidence type="ECO:0000256" key="7">
    <source>
        <dbReference type="ARBA" id="ARBA00022771"/>
    </source>
</evidence>
<dbReference type="PROSITE" id="PS50134">
    <property type="entry name" value="ZF_TAZ"/>
    <property type="match status" value="2"/>
</dbReference>
<feature type="compositionally biased region" description="Low complexity" evidence="19">
    <location>
        <begin position="811"/>
        <end position="825"/>
    </location>
</feature>
<comment type="catalytic activity">
    <reaction evidence="16">
        <text>L-lysyl-[protein] + acetyl-CoA = N(6)-acetyl-L-lysyl-[protein] + CoA + H(+)</text>
        <dbReference type="Rhea" id="RHEA:45948"/>
        <dbReference type="Rhea" id="RHEA-COMP:9752"/>
        <dbReference type="Rhea" id="RHEA-COMP:10731"/>
        <dbReference type="ChEBI" id="CHEBI:15378"/>
        <dbReference type="ChEBI" id="CHEBI:29969"/>
        <dbReference type="ChEBI" id="CHEBI:57287"/>
        <dbReference type="ChEBI" id="CHEBI:57288"/>
        <dbReference type="ChEBI" id="CHEBI:61930"/>
        <dbReference type="EC" id="2.3.1.48"/>
    </reaction>
</comment>
<dbReference type="CDD" id="cd15802">
    <property type="entry name" value="RING_CBP-p300"/>
    <property type="match status" value="1"/>
</dbReference>
<keyword evidence="13" id="KW-0804">Transcription</keyword>
<dbReference type="Gene3D" id="1.20.1020.10">
    <property type="entry name" value="TAZ domain"/>
    <property type="match status" value="2"/>
</dbReference>
<dbReference type="Pfam" id="PF02172">
    <property type="entry name" value="KIX"/>
    <property type="match status" value="1"/>
</dbReference>
<dbReference type="Gene3D" id="3.30.40.10">
    <property type="entry name" value="Zinc/RING finger domain, C3HC4 (zinc finger)"/>
    <property type="match status" value="1"/>
</dbReference>
<comment type="caution">
    <text evidence="24">The sequence shown here is derived from an EMBL/GenBank/DDBJ whole genome shotgun (WGS) entry which is preliminary data.</text>
</comment>
<comment type="subcellular location">
    <subcellularLocation>
        <location evidence="1">Nucleus</location>
    </subcellularLocation>
</comment>
<dbReference type="OrthoDB" id="899at2759"/>
<dbReference type="EC" id="2.3.1.48" evidence="2"/>
<feature type="zinc finger region" description="TAZ-type" evidence="18">
    <location>
        <begin position="1743"/>
        <end position="1824"/>
    </location>
</feature>
<accession>A0A2A2JPD2</accession>
<dbReference type="Proteomes" id="UP000218231">
    <property type="component" value="Unassembled WGS sequence"/>
</dbReference>
<feature type="compositionally biased region" description="Low complexity" evidence="19">
    <location>
        <begin position="402"/>
        <end position="439"/>
    </location>
</feature>
<feature type="region of interest" description="Disordered" evidence="19">
    <location>
        <begin position="1549"/>
        <end position="1598"/>
    </location>
</feature>
<evidence type="ECO:0000259" key="23">
    <source>
        <dbReference type="PROSITE" id="PS51727"/>
    </source>
</evidence>
<keyword evidence="15" id="KW-0012">Acyltransferase</keyword>
<dbReference type="InterPro" id="IPR031162">
    <property type="entry name" value="CBP_P300_HAT"/>
</dbReference>
<feature type="region of interest" description="Disordered" evidence="19">
    <location>
        <begin position="1868"/>
        <end position="2107"/>
    </location>
</feature>
<keyword evidence="14" id="KW-0539">Nucleus</keyword>
<keyword evidence="25" id="KW-1185">Reference proteome</keyword>
<feature type="domain" description="TAZ-type" evidence="21">
    <location>
        <begin position="480"/>
        <end position="573"/>
    </location>
</feature>
<dbReference type="GO" id="GO:0004402">
    <property type="term" value="F:histone acetyltransferase activity"/>
    <property type="evidence" value="ECO:0007669"/>
    <property type="project" value="InterPro"/>
</dbReference>
<feature type="compositionally biased region" description="Low complexity" evidence="19">
    <location>
        <begin position="873"/>
        <end position="899"/>
    </location>
</feature>
<dbReference type="SUPFAM" id="SSF57850">
    <property type="entry name" value="RING/U-box"/>
    <property type="match status" value="1"/>
</dbReference>
<feature type="compositionally biased region" description="Low complexity" evidence="19">
    <location>
        <begin position="331"/>
        <end position="372"/>
    </location>
</feature>
<keyword evidence="9" id="KW-0156">Chromatin regulator</keyword>
<evidence type="ECO:0000313" key="25">
    <source>
        <dbReference type="Proteomes" id="UP000218231"/>
    </source>
</evidence>
<feature type="compositionally biased region" description="Basic residues" evidence="19">
    <location>
        <begin position="1573"/>
        <end position="1594"/>
    </location>
</feature>
<dbReference type="Pfam" id="PF23570">
    <property type="entry name" value="PHD_P300"/>
    <property type="match status" value="1"/>
</dbReference>
<evidence type="ECO:0000256" key="18">
    <source>
        <dbReference type="PROSITE-ProRule" id="PRU00203"/>
    </source>
</evidence>
<feature type="compositionally biased region" description="Gly residues" evidence="19">
    <location>
        <begin position="2179"/>
        <end position="2189"/>
    </location>
</feature>
<dbReference type="EMBL" id="LIAE01010301">
    <property type="protein sequence ID" value="PAV63527.1"/>
    <property type="molecule type" value="Genomic_DNA"/>
</dbReference>
<evidence type="ECO:0000256" key="4">
    <source>
        <dbReference type="ARBA" id="ARBA00022679"/>
    </source>
</evidence>
<dbReference type="InterPro" id="IPR036529">
    <property type="entry name" value="KIX_dom_sf"/>
</dbReference>
<dbReference type="Pfam" id="PF08214">
    <property type="entry name" value="HAT_KAT11"/>
    <property type="match status" value="1"/>
</dbReference>
<dbReference type="CDD" id="cd05495">
    <property type="entry name" value="Bromo_cbp_like"/>
    <property type="match status" value="1"/>
</dbReference>
<dbReference type="GO" id="GO:0008270">
    <property type="term" value="F:zinc ion binding"/>
    <property type="evidence" value="ECO:0007669"/>
    <property type="project" value="UniProtKB-KW"/>
</dbReference>
<dbReference type="SMART" id="SM01250">
    <property type="entry name" value="KAT11"/>
    <property type="match status" value="1"/>
</dbReference>
<feature type="compositionally biased region" description="Gly residues" evidence="19">
    <location>
        <begin position="1950"/>
        <end position="1968"/>
    </location>
</feature>
<evidence type="ECO:0000256" key="6">
    <source>
        <dbReference type="ARBA" id="ARBA00022737"/>
    </source>
</evidence>
<dbReference type="SUPFAM" id="SSF57933">
    <property type="entry name" value="TAZ domain"/>
    <property type="match status" value="2"/>
</dbReference>
<keyword evidence="4" id="KW-0808">Transferase</keyword>
<dbReference type="SMART" id="SM00551">
    <property type="entry name" value="ZnF_TAZ"/>
    <property type="match status" value="2"/>
</dbReference>
<dbReference type="SUPFAM" id="SSF47370">
    <property type="entry name" value="Bromodomain"/>
    <property type="match status" value="1"/>
</dbReference>
<dbReference type="GO" id="GO:0005667">
    <property type="term" value="C:transcription regulator complex"/>
    <property type="evidence" value="ECO:0007669"/>
    <property type="project" value="TreeGrafter"/>
</dbReference>
<evidence type="ECO:0000256" key="11">
    <source>
        <dbReference type="ARBA" id="ARBA00023117"/>
    </source>
</evidence>
<dbReference type="InterPro" id="IPR056484">
    <property type="entry name" value="PHD_P300"/>
</dbReference>
<dbReference type="PROSITE" id="PS50014">
    <property type="entry name" value="BROMODOMAIN_2"/>
    <property type="match status" value="1"/>
</dbReference>
<dbReference type="Gene3D" id="1.10.246.20">
    <property type="entry name" value="Coactivator CBP, KIX domain"/>
    <property type="match status" value="1"/>
</dbReference>
<feature type="compositionally biased region" description="Low complexity" evidence="19">
    <location>
        <begin position="1868"/>
        <end position="1880"/>
    </location>
</feature>
<feature type="domain" description="CBP/p300-type HAT" evidence="23">
    <location>
        <begin position="1308"/>
        <end position="1687"/>
    </location>
</feature>
<name>A0A2A2JPD2_9BILA</name>
<feature type="compositionally biased region" description="Basic and acidic residues" evidence="19">
    <location>
        <begin position="977"/>
        <end position="988"/>
    </location>
</feature>
<feature type="compositionally biased region" description="Low complexity" evidence="19">
    <location>
        <begin position="2190"/>
        <end position="2243"/>
    </location>
</feature>
<feature type="region of interest" description="Disordered" evidence="19">
    <location>
        <begin position="1"/>
        <end position="252"/>
    </location>
</feature>
<keyword evidence="6" id="KW-0677">Repeat</keyword>
<evidence type="ECO:0000256" key="19">
    <source>
        <dbReference type="SAM" id="MobiDB-lite"/>
    </source>
</evidence>
<reference evidence="24 25" key="1">
    <citation type="journal article" date="2017" name="Curr. Biol.">
        <title>Genome architecture and evolution of a unichromosomal asexual nematode.</title>
        <authorList>
            <person name="Fradin H."/>
            <person name="Zegar C."/>
            <person name="Gutwein M."/>
            <person name="Lucas J."/>
            <person name="Kovtun M."/>
            <person name="Corcoran D."/>
            <person name="Baugh L.R."/>
            <person name="Kiontke K."/>
            <person name="Gunsalus K."/>
            <person name="Fitch D.H."/>
            <person name="Piano F."/>
        </authorList>
    </citation>
    <scope>NUCLEOTIDE SEQUENCE [LARGE SCALE GENOMIC DNA]</scope>
    <source>
        <strain evidence="24">PF1309</strain>
    </source>
</reference>
<feature type="compositionally biased region" description="Polar residues" evidence="19">
    <location>
        <begin position="900"/>
        <end position="911"/>
    </location>
</feature>
<keyword evidence="5 18" id="KW-0479">Metal-binding</keyword>
<evidence type="ECO:0000256" key="12">
    <source>
        <dbReference type="ARBA" id="ARBA00023159"/>
    </source>
</evidence>